<reference evidence="2 3" key="1">
    <citation type="journal article" date="2012" name="Stand. Genomic Sci.">
        <title>Complete genome sequencing and analysis of Saprospira grandis str. Lewin, a predatory marine bacterium.</title>
        <authorList>
            <person name="Saw J.H."/>
            <person name="Yuryev A."/>
            <person name="Kanbe M."/>
            <person name="Hou S."/>
            <person name="Young A.G."/>
            <person name="Aizawa S."/>
            <person name="Alam M."/>
        </authorList>
    </citation>
    <scope>NUCLEOTIDE SEQUENCE [LARGE SCALE GENOMIC DNA]</scope>
    <source>
        <strain evidence="2 3">Lewin</strain>
    </source>
</reference>
<proteinExistence type="predicted"/>
<dbReference type="KEGG" id="sgn:SGRA_2419"/>
<keyword evidence="3" id="KW-1185">Reference proteome</keyword>
<dbReference type="RefSeq" id="WP_015692760.1">
    <property type="nucleotide sequence ID" value="NC_016940.1"/>
</dbReference>
<dbReference type="Pfam" id="PF02036">
    <property type="entry name" value="SCP2"/>
    <property type="match status" value="1"/>
</dbReference>
<dbReference type="HOGENOM" id="CLU_105945_1_3_10"/>
<dbReference type="eggNOG" id="COG3255">
    <property type="taxonomic scope" value="Bacteria"/>
</dbReference>
<evidence type="ECO:0000313" key="2">
    <source>
        <dbReference type="EMBL" id="AFC25147.1"/>
    </source>
</evidence>
<feature type="domain" description="SCP2" evidence="1">
    <location>
        <begin position="15"/>
        <end position="102"/>
    </location>
</feature>
<dbReference type="STRING" id="984262.SGRA_2419"/>
<protein>
    <submittedName>
        <fullName evidence="2">Hydroxysteroid dehydrogenase-like protein 2</fullName>
    </submittedName>
</protein>
<evidence type="ECO:0000259" key="1">
    <source>
        <dbReference type="Pfam" id="PF02036"/>
    </source>
</evidence>
<accession>H6L4X2</accession>
<dbReference type="AlphaFoldDB" id="H6L4X2"/>
<dbReference type="Gene3D" id="3.30.1050.10">
    <property type="entry name" value="SCP2 sterol-binding domain"/>
    <property type="match status" value="1"/>
</dbReference>
<name>H6L4X2_SAPGL</name>
<dbReference type="Proteomes" id="UP000007519">
    <property type="component" value="Chromosome"/>
</dbReference>
<gene>
    <name evidence="2" type="ordered locus">SGRA_2419</name>
</gene>
<dbReference type="InterPro" id="IPR036527">
    <property type="entry name" value="SCP2_sterol-bd_dom_sf"/>
</dbReference>
<dbReference type="InterPro" id="IPR003033">
    <property type="entry name" value="SCP2_sterol-bd_dom"/>
</dbReference>
<dbReference type="EMBL" id="CP002831">
    <property type="protein sequence ID" value="AFC25147.1"/>
    <property type="molecule type" value="Genomic_DNA"/>
</dbReference>
<dbReference type="OrthoDB" id="9804656at2"/>
<evidence type="ECO:0000313" key="3">
    <source>
        <dbReference type="Proteomes" id="UP000007519"/>
    </source>
</evidence>
<organism evidence="2 3">
    <name type="scientific">Saprospira grandis (strain Lewin)</name>
    <dbReference type="NCBI Taxonomy" id="984262"/>
    <lineage>
        <taxon>Bacteria</taxon>
        <taxon>Pseudomonadati</taxon>
        <taxon>Bacteroidota</taxon>
        <taxon>Saprospiria</taxon>
        <taxon>Saprospirales</taxon>
        <taxon>Saprospiraceae</taxon>
        <taxon>Saprospira</taxon>
    </lineage>
</organism>
<dbReference type="SUPFAM" id="SSF55718">
    <property type="entry name" value="SCP-like"/>
    <property type="match status" value="1"/>
</dbReference>
<sequence>MNVREFLMDLPSKISPEAIEGKESLFHFLISGEEGGNFTARIKDGKAEVIEGLEDEPKCVIKTSDSVFSKILSGKQNPQMAVFTGKLKISNLSEMMKFAKVLGLM</sequence>